<dbReference type="Proteomes" id="UP000603453">
    <property type="component" value="Unassembled WGS sequence"/>
</dbReference>
<accession>A0A8H7QXW7</accession>
<evidence type="ECO:0000259" key="1">
    <source>
        <dbReference type="Pfam" id="PF08241"/>
    </source>
</evidence>
<dbReference type="Gene3D" id="3.40.50.150">
    <property type="entry name" value="Vaccinia Virus protein VP39"/>
    <property type="match status" value="1"/>
</dbReference>
<reference evidence="2" key="1">
    <citation type="submission" date="2020-12" db="EMBL/GenBank/DDBJ databases">
        <title>Metabolic potential, ecology and presence of endohyphal bacteria is reflected in genomic diversity of Mucoromycotina.</title>
        <authorList>
            <person name="Muszewska A."/>
            <person name="Okrasinska A."/>
            <person name="Steczkiewicz K."/>
            <person name="Drgas O."/>
            <person name="Orlowska M."/>
            <person name="Perlinska-Lenart U."/>
            <person name="Aleksandrzak-Piekarczyk T."/>
            <person name="Szatraj K."/>
            <person name="Zielenkiewicz U."/>
            <person name="Pilsyk S."/>
            <person name="Malc E."/>
            <person name="Mieczkowski P."/>
            <person name="Kruszewska J.S."/>
            <person name="Biernat P."/>
            <person name="Pawlowska J."/>
        </authorList>
    </citation>
    <scope>NUCLEOTIDE SEQUENCE</scope>
    <source>
        <strain evidence="2">WA0000017839</strain>
    </source>
</reference>
<dbReference type="InterPro" id="IPR029063">
    <property type="entry name" value="SAM-dependent_MTases_sf"/>
</dbReference>
<dbReference type="PANTHER" id="PTHR43861:SF1">
    <property type="entry name" value="TRANS-ACONITATE 2-METHYLTRANSFERASE"/>
    <property type="match status" value="1"/>
</dbReference>
<name>A0A8H7QXW7_9FUNG</name>
<dbReference type="EMBL" id="JAEPRD010000078">
    <property type="protein sequence ID" value="KAG2200819.1"/>
    <property type="molecule type" value="Genomic_DNA"/>
</dbReference>
<comment type="caution">
    <text evidence="2">The sequence shown here is derived from an EMBL/GenBank/DDBJ whole genome shotgun (WGS) entry which is preliminary data.</text>
</comment>
<dbReference type="SUPFAM" id="SSF53335">
    <property type="entry name" value="S-adenosyl-L-methionine-dependent methyltransferases"/>
    <property type="match status" value="1"/>
</dbReference>
<evidence type="ECO:0000313" key="2">
    <source>
        <dbReference type="EMBL" id="KAG2200819.1"/>
    </source>
</evidence>
<keyword evidence="3" id="KW-1185">Reference proteome</keyword>
<evidence type="ECO:0000313" key="3">
    <source>
        <dbReference type="Proteomes" id="UP000603453"/>
    </source>
</evidence>
<dbReference type="AlphaFoldDB" id="A0A8H7QXW7"/>
<dbReference type="Pfam" id="PF08241">
    <property type="entry name" value="Methyltransf_11"/>
    <property type="match status" value="1"/>
</dbReference>
<feature type="domain" description="Methyltransferase type 11" evidence="1">
    <location>
        <begin position="37"/>
        <end position="135"/>
    </location>
</feature>
<organism evidence="2 3">
    <name type="scientific">Mucor saturninus</name>
    <dbReference type="NCBI Taxonomy" id="64648"/>
    <lineage>
        <taxon>Eukaryota</taxon>
        <taxon>Fungi</taxon>
        <taxon>Fungi incertae sedis</taxon>
        <taxon>Mucoromycota</taxon>
        <taxon>Mucoromycotina</taxon>
        <taxon>Mucoromycetes</taxon>
        <taxon>Mucorales</taxon>
        <taxon>Mucorineae</taxon>
        <taxon>Mucoraceae</taxon>
        <taxon>Mucor</taxon>
    </lineage>
</organism>
<gene>
    <name evidence="2" type="ORF">INT47_001350</name>
</gene>
<dbReference type="OrthoDB" id="6329284at2759"/>
<dbReference type="PANTHER" id="PTHR43861">
    <property type="entry name" value="TRANS-ACONITATE 2-METHYLTRANSFERASE-RELATED"/>
    <property type="match status" value="1"/>
</dbReference>
<protein>
    <recommendedName>
        <fullName evidence="1">Methyltransferase type 11 domain-containing protein</fullName>
    </recommendedName>
</protein>
<proteinExistence type="predicted"/>
<dbReference type="GO" id="GO:0008757">
    <property type="term" value="F:S-adenosylmethionine-dependent methyltransferase activity"/>
    <property type="evidence" value="ECO:0007669"/>
    <property type="project" value="InterPro"/>
</dbReference>
<sequence>MTDNWSASNYNKHASFVPKLGNIILDMLDPQPYEHVLDFGCGDGVLTKELAARCKSVVGIDASRKMVTAANEDKPPNTVYYTVDGYDVDTWFNQTQNVTHFDAVFSNATLHWLKRDPVKVIRNIRHVLKPKGRFVAEFGGFMNIGGKVNKENKVATCSLLFKTEIQTGLITALNKRGYDGAAYSPWYFPSAEQYSNLLTQNGFQVVQAEIFPRMTLLNTDIAGWIEMFGFDFLKDVSPEERLEIALEVQEHLRPSYQREDGKWFAMYTRLRVIALKD</sequence>
<dbReference type="InterPro" id="IPR013216">
    <property type="entry name" value="Methyltransf_11"/>
</dbReference>
<dbReference type="CDD" id="cd02440">
    <property type="entry name" value="AdoMet_MTases"/>
    <property type="match status" value="1"/>
</dbReference>